<dbReference type="InterPro" id="IPR025736">
    <property type="entry name" value="PucR_C-HTH_dom"/>
</dbReference>
<dbReference type="Gene3D" id="1.10.10.2840">
    <property type="entry name" value="PucR C-terminal helix-turn-helix domain"/>
    <property type="match status" value="1"/>
</dbReference>
<reference evidence="2" key="1">
    <citation type="submission" date="2020-09" db="EMBL/GenBank/DDBJ databases">
        <title>Draft Genome Sequence of Paenibacillus sp. WST5.</title>
        <authorList>
            <person name="Bao Z."/>
        </authorList>
    </citation>
    <scope>NUCLEOTIDE SEQUENCE</scope>
    <source>
        <strain evidence="2">WST5</strain>
    </source>
</reference>
<dbReference type="PANTHER" id="PTHR33744:SF15">
    <property type="entry name" value="CARBOHYDRATE DIACID REGULATOR"/>
    <property type="match status" value="1"/>
</dbReference>
<dbReference type="Proteomes" id="UP000650466">
    <property type="component" value="Unassembled WGS sequence"/>
</dbReference>
<gene>
    <name evidence="2" type="ORF">ICC18_28040</name>
</gene>
<organism evidence="2 3">
    <name type="scientific">Paenibacillus sedimenti</name>
    <dbReference type="NCBI Taxonomy" id="2770274"/>
    <lineage>
        <taxon>Bacteria</taxon>
        <taxon>Bacillati</taxon>
        <taxon>Bacillota</taxon>
        <taxon>Bacilli</taxon>
        <taxon>Bacillales</taxon>
        <taxon>Paenibacillaceae</taxon>
        <taxon>Paenibacillus</taxon>
    </lineage>
</organism>
<evidence type="ECO:0000259" key="1">
    <source>
        <dbReference type="Pfam" id="PF13556"/>
    </source>
</evidence>
<dbReference type="SUPFAM" id="SSF46689">
    <property type="entry name" value="Homeodomain-like"/>
    <property type="match status" value="1"/>
</dbReference>
<feature type="domain" description="PucR C-terminal helix-turn-helix" evidence="1">
    <location>
        <begin position="314"/>
        <end position="370"/>
    </location>
</feature>
<keyword evidence="3" id="KW-1185">Reference proteome</keyword>
<dbReference type="InterPro" id="IPR051448">
    <property type="entry name" value="CdaR-like_regulators"/>
</dbReference>
<dbReference type="PANTHER" id="PTHR33744">
    <property type="entry name" value="CARBOHYDRATE DIACID REGULATOR"/>
    <property type="match status" value="1"/>
</dbReference>
<accession>A0A926KVG1</accession>
<protein>
    <submittedName>
        <fullName evidence="2">Helix-turn-helix domain-containing protein</fullName>
    </submittedName>
</protein>
<comment type="caution">
    <text evidence="2">The sequence shown here is derived from an EMBL/GenBank/DDBJ whole genome shotgun (WGS) entry which is preliminary data.</text>
</comment>
<dbReference type="Pfam" id="PF13556">
    <property type="entry name" value="HTH_30"/>
    <property type="match status" value="1"/>
</dbReference>
<proteinExistence type="predicted"/>
<evidence type="ECO:0000313" key="3">
    <source>
        <dbReference type="Proteomes" id="UP000650466"/>
    </source>
</evidence>
<dbReference type="InterPro" id="IPR009057">
    <property type="entry name" value="Homeodomain-like_sf"/>
</dbReference>
<sequence>MDWERIKERLEAVLQAPMHIHLLPEAEWNRLVEEQQEEQQEDQASFNSFSRSVVRDHDVLFYLGKENKDIRILQVSEIPLTPAERKLVELTLESKQTQERKQWGSYLSEDERKAHQLREWLLQQMERGSTHAELPDALASQSSLYSTKIPLLLYGDYSQNHSVSYAELKKLLESFFEAEIILIPLLDKEWLILAPEGLLTSGTEEREGDEDESVEQILDALGSGLFEMLANEWVGECHLAIDYPVKPAKSLFGAILQLRETIMLGRSFHVGSFIHLPWELRLEKLLHLIQEDEKTEFLEQVLRGTDHALDSETVTTLEHFFALDCNVSETAKKLYIHRNTLLYRLDKFKHETGLDVRTFNHAVLVRLALLLYKVTKRK</sequence>
<dbReference type="InterPro" id="IPR042070">
    <property type="entry name" value="PucR_C-HTH_sf"/>
</dbReference>
<dbReference type="AlphaFoldDB" id="A0A926KVG1"/>
<name>A0A926KVG1_9BACL</name>
<evidence type="ECO:0000313" key="2">
    <source>
        <dbReference type="EMBL" id="MBD0383911.1"/>
    </source>
</evidence>
<dbReference type="RefSeq" id="WP_188177696.1">
    <property type="nucleotide sequence ID" value="NZ_JACVVD010000014.1"/>
</dbReference>
<dbReference type="EMBL" id="JACVVD010000014">
    <property type="protein sequence ID" value="MBD0383911.1"/>
    <property type="molecule type" value="Genomic_DNA"/>
</dbReference>